<keyword evidence="2" id="KW-0964">Secreted</keyword>
<feature type="region of interest" description="Disordered" evidence="3">
    <location>
        <begin position="24"/>
        <end position="44"/>
    </location>
</feature>
<dbReference type="PRINTS" id="PR00007">
    <property type="entry name" value="COMPLEMNTC1Q"/>
</dbReference>
<feature type="domain" description="C1q" evidence="4">
    <location>
        <begin position="116"/>
        <end position="254"/>
    </location>
</feature>
<evidence type="ECO:0000313" key="5">
    <source>
        <dbReference type="EMBL" id="EKC35864.1"/>
    </source>
</evidence>
<dbReference type="SUPFAM" id="SSF49785">
    <property type="entry name" value="Galactose-binding domain-like"/>
    <property type="match status" value="1"/>
</dbReference>
<evidence type="ECO:0000259" key="4">
    <source>
        <dbReference type="PROSITE" id="PS50871"/>
    </source>
</evidence>
<dbReference type="GO" id="GO:0005581">
    <property type="term" value="C:collagen trimer"/>
    <property type="evidence" value="ECO:0007669"/>
    <property type="project" value="UniProtKB-KW"/>
</dbReference>
<gene>
    <name evidence="5" type="ORF">CGI_10019278</name>
</gene>
<feature type="domain" description="C1q" evidence="4">
    <location>
        <begin position="260"/>
        <end position="397"/>
    </location>
</feature>
<dbReference type="InterPro" id="IPR008983">
    <property type="entry name" value="Tumour_necrosis_fac-like_dom"/>
</dbReference>
<feature type="compositionally biased region" description="Polar residues" evidence="3">
    <location>
        <begin position="28"/>
        <end position="44"/>
    </location>
</feature>
<dbReference type="AlphaFoldDB" id="K1QXG5"/>
<dbReference type="PANTHER" id="PTHR15427">
    <property type="entry name" value="EMILIN ELASTIN MICROFIBRIL INTERFACE-LOCATED PROTEIN ELASTIN MICROFIBRIL INTERFACER"/>
    <property type="match status" value="1"/>
</dbReference>
<dbReference type="Pfam" id="PF00386">
    <property type="entry name" value="C1q"/>
    <property type="match status" value="3"/>
</dbReference>
<dbReference type="PANTHER" id="PTHR15427:SF33">
    <property type="entry name" value="COLLAGEN IV NC1 DOMAIN-CONTAINING PROTEIN"/>
    <property type="match status" value="1"/>
</dbReference>
<reference evidence="5" key="1">
    <citation type="journal article" date="2012" name="Nature">
        <title>The oyster genome reveals stress adaptation and complexity of shell formation.</title>
        <authorList>
            <person name="Zhang G."/>
            <person name="Fang X."/>
            <person name="Guo X."/>
            <person name="Li L."/>
            <person name="Luo R."/>
            <person name="Xu F."/>
            <person name="Yang P."/>
            <person name="Zhang L."/>
            <person name="Wang X."/>
            <person name="Qi H."/>
            <person name="Xiong Z."/>
            <person name="Que H."/>
            <person name="Xie Y."/>
            <person name="Holland P.W."/>
            <person name="Paps J."/>
            <person name="Zhu Y."/>
            <person name="Wu F."/>
            <person name="Chen Y."/>
            <person name="Wang J."/>
            <person name="Peng C."/>
            <person name="Meng J."/>
            <person name="Yang L."/>
            <person name="Liu J."/>
            <person name="Wen B."/>
            <person name="Zhang N."/>
            <person name="Huang Z."/>
            <person name="Zhu Q."/>
            <person name="Feng Y."/>
            <person name="Mount A."/>
            <person name="Hedgecock D."/>
            <person name="Xu Z."/>
            <person name="Liu Y."/>
            <person name="Domazet-Loso T."/>
            <person name="Du Y."/>
            <person name="Sun X."/>
            <person name="Zhang S."/>
            <person name="Liu B."/>
            <person name="Cheng P."/>
            <person name="Jiang X."/>
            <person name="Li J."/>
            <person name="Fan D."/>
            <person name="Wang W."/>
            <person name="Fu W."/>
            <person name="Wang T."/>
            <person name="Wang B."/>
            <person name="Zhang J."/>
            <person name="Peng Z."/>
            <person name="Li Y."/>
            <person name="Li N."/>
            <person name="Wang J."/>
            <person name="Chen M."/>
            <person name="He Y."/>
            <person name="Tan F."/>
            <person name="Song X."/>
            <person name="Zheng Q."/>
            <person name="Huang R."/>
            <person name="Yang H."/>
            <person name="Du X."/>
            <person name="Chen L."/>
            <person name="Yang M."/>
            <person name="Gaffney P.M."/>
            <person name="Wang S."/>
            <person name="Luo L."/>
            <person name="She Z."/>
            <person name="Ming Y."/>
            <person name="Huang W."/>
            <person name="Zhang S."/>
            <person name="Huang B."/>
            <person name="Zhang Y."/>
            <person name="Qu T."/>
            <person name="Ni P."/>
            <person name="Miao G."/>
            <person name="Wang J."/>
            <person name="Wang Q."/>
            <person name="Steinberg C.E."/>
            <person name="Wang H."/>
            <person name="Li N."/>
            <person name="Qian L."/>
            <person name="Zhang G."/>
            <person name="Li Y."/>
            <person name="Yang H."/>
            <person name="Liu X."/>
            <person name="Wang J."/>
            <person name="Yin Y."/>
            <person name="Wang J."/>
        </authorList>
    </citation>
    <scope>NUCLEOTIDE SEQUENCE [LARGE SCALE GENOMIC DNA]</scope>
    <source>
        <strain evidence="5">05x7-T-G4-1.051#20</strain>
    </source>
</reference>
<proteinExistence type="predicted"/>
<protein>
    <submittedName>
        <fullName evidence="5">Complement C1q-like protein 3</fullName>
    </submittedName>
</protein>
<evidence type="ECO:0000256" key="2">
    <source>
        <dbReference type="ARBA" id="ARBA00022525"/>
    </source>
</evidence>
<dbReference type="PROSITE" id="PS50871">
    <property type="entry name" value="C1Q"/>
    <property type="match status" value="2"/>
</dbReference>
<dbReference type="Gene3D" id="2.60.120.40">
    <property type="match status" value="3"/>
</dbReference>
<dbReference type="SUPFAM" id="SSF49842">
    <property type="entry name" value="TNF-like"/>
    <property type="match status" value="3"/>
</dbReference>
<dbReference type="Gene3D" id="2.60.120.260">
    <property type="entry name" value="Galactose-binding domain-like"/>
    <property type="match status" value="1"/>
</dbReference>
<dbReference type="InterPro" id="IPR050392">
    <property type="entry name" value="Collagen/C1q_domain"/>
</dbReference>
<dbReference type="InterPro" id="IPR008979">
    <property type="entry name" value="Galactose-bd-like_sf"/>
</dbReference>
<evidence type="ECO:0000256" key="1">
    <source>
        <dbReference type="ARBA" id="ARBA00004613"/>
    </source>
</evidence>
<dbReference type="SMART" id="SM00110">
    <property type="entry name" value="C1Q"/>
    <property type="match status" value="2"/>
</dbReference>
<dbReference type="InParanoid" id="K1QXG5"/>
<dbReference type="EMBL" id="JH818074">
    <property type="protein sequence ID" value="EKC35864.1"/>
    <property type="molecule type" value="Genomic_DNA"/>
</dbReference>
<name>K1QXG5_MAGGI</name>
<evidence type="ECO:0000256" key="3">
    <source>
        <dbReference type="SAM" id="MobiDB-lite"/>
    </source>
</evidence>
<organism evidence="5">
    <name type="scientific">Magallana gigas</name>
    <name type="common">Pacific oyster</name>
    <name type="synonym">Crassostrea gigas</name>
    <dbReference type="NCBI Taxonomy" id="29159"/>
    <lineage>
        <taxon>Eukaryota</taxon>
        <taxon>Metazoa</taxon>
        <taxon>Spiralia</taxon>
        <taxon>Lophotrochozoa</taxon>
        <taxon>Mollusca</taxon>
        <taxon>Bivalvia</taxon>
        <taxon>Autobranchia</taxon>
        <taxon>Pteriomorphia</taxon>
        <taxon>Ostreida</taxon>
        <taxon>Ostreoidea</taxon>
        <taxon>Ostreidae</taxon>
        <taxon>Magallana</taxon>
    </lineage>
</organism>
<dbReference type="HOGENOM" id="CLU_440235_0_0_1"/>
<accession>K1QXG5</accession>
<comment type="subcellular location">
    <subcellularLocation>
        <location evidence="1">Secreted</location>
    </subcellularLocation>
</comment>
<dbReference type="InterPro" id="IPR001073">
    <property type="entry name" value="C1q_dom"/>
</dbReference>
<sequence>MILFKVAKMTLCLHSQQVTTPYEKKQTASHLGRTQSPTAFTKGQTSNLHLTNGQRILFNRKITEFGANFDTEGVFVCQTPGIYAFTFYALSETGKELWLEMMKNGQLIASKIDAVNTHGAVGFSAVMTVNASISDGSTVIYNNVITNVGHPYDTTSGTFTAPLEGTYVFHFHALSHVNKEAWLELFHNDQYVVASYGYVKSYYADSGNSVVLHLKKWDTVKVKARSGSDVRLYGNYDEFYTTFCGALLAPSIHGVGSSHNTLQEVAFSVGLTHNESSAIDPNIVFDRVFTNVGRGFNVNTGVFTASVGGIYAFHYHALTQQGQEIWAELYHNFIYVNSLYAHSPGNYGSGGNSVVLELIAGDTVYLDINHHNSFLFGDRNDIYSTFTDTLAYKKLTWQTSQIYSSEKAVDGFYTERSPARNQCAISKPSPSNVTWLVDLGGVRSISEVRKYYRLNVDSSRTGQFVIFYNSRESKSPGDGFSEEAYIELCEVQVIGCPLGFWGHGCSKQCPKNCLEHCRYSTGECIGICSQGFTGKSCENYERGKNNEFARKLLGFSIIVSNTTDLRDGVVCYDNTDYNISTTPSVVDILCSFVGRYIIYYNERLPGVTYPELYSQYAFADL</sequence>